<dbReference type="Gene3D" id="3.40.109.10">
    <property type="entry name" value="NADH Oxidase"/>
    <property type="match status" value="1"/>
</dbReference>
<dbReference type="Proteomes" id="UP000823631">
    <property type="component" value="Unassembled WGS sequence"/>
</dbReference>
<comment type="similarity">
    <text evidence="2">Belongs to the nitroreductase family.</text>
</comment>
<keyword evidence="3" id="KW-0285">Flavoprotein</keyword>
<evidence type="ECO:0000256" key="4">
    <source>
        <dbReference type="ARBA" id="ARBA00022643"/>
    </source>
</evidence>
<organism evidence="7 8">
    <name type="scientific">Candidatus Avisuccinivibrio stercorigallinarum</name>
    <dbReference type="NCBI Taxonomy" id="2840704"/>
    <lineage>
        <taxon>Bacteria</taxon>
        <taxon>Pseudomonadati</taxon>
        <taxon>Pseudomonadota</taxon>
        <taxon>Gammaproteobacteria</taxon>
        <taxon>Aeromonadales</taxon>
        <taxon>Succinivibrionaceae</taxon>
        <taxon>Succinivibrionaceae incertae sedis</taxon>
        <taxon>Candidatus Avisuccinivibrio</taxon>
    </lineage>
</organism>
<feature type="non-terminal residue" evidence="7">
    <location>
        <position position="1"/>
    </location>
</feature>
<reference evidence="7" key="2">
    <citation type="journal article" date="2021" name="PeerJ">
        <title>Extensive microbial diversity within the chicken gut microbiome revealed by metagenomics and culture.</title>
        <authorList>
            <person name="Gilroy R."/>
            <person name="Ravi A."/>
            <person name="Getino M."/>
            <person name="Pursley I."/>
            <person name="Horton D.L."/>
            <person name="Alikhan N.F."/>
            <person name="Baker D."/>
            <person name="Gharbi K."/>
            <person name="Hall N."/>
            <person name="Watson M."/>
            <person name="Adriaenssens E.M."/>
            <person name="Foster-Nyarko E."/>
            <person name="Jarju S."/>
            <person name="Secka A."/>
            <person name="Antonio M."/>
            <person name="Oren A."/>
            <person name="Chaudhuri R.R."/>
            <person name="La Ragione R."/>
            <person name="Hildebrand F."/>
            <person name="Pallen M.J."/>
        </authorList>
    </citation>
    <scope>NUCLEOTIDE SEQUENCE</scope>
    <source>
        <strain evidence="7">17213</strain>
    </source>
</reference>
<accession>A0A9D9DAK0</accession>
<evidence type="ECO:0000256" key="3">
    <source>
        <dbReference type="ARBA" id="ARBA00022630"/>
    </source>
</evidence>
<evidence type="ECO:0000256" key="5">
    <source>
        <dbReference type="ARBA" id="ARBA00023002"/>
    </source>
</evidence>
<proteinExistence type="inferred from homology"/>
<dbReference type="PANTHER" id="PTHR43673:SF2">
    <property type="entry name" value="NITROREDUCTASE"/>
    <property type="match status" value="1"/>
</dbReference>
<dbReference type="AlphaFoldDB" id="A0A9D9DAK0"/>
<comment type="caution">
    <text evidence="7">The sequence shown here is derived from an EMBL/GenBank/DDBJ whole genome shotgun (WGS) entry which is preliminary data.</text>
</comment>
<dbReference type="GO" id="GO:0016491">
    <property type="term" value="F:oxidoreductase activity"/>
    <property type="evidence" value="ECO:0007669"/>
    <property type="project" value="UniProtKB-KW"/>
</dbReference>
<gene>
    <name evidence="7" type="ORF">IAB19_05675</name>
</gene>
<comment type="cofactor">
    <cofactor evidence="1">
        <name>FMN</name>
        <dbReference type="ChEBI" id="CHEBI:58210"/>
    </cofactor>
</comment>
<dbReference type="PANTHER" id="PTHR43673">
    <property type="entry name" value="NAD(P)H NITROREDUCTASE YDGI-RELATED"/>
    <property type="match status" value="1"/>
</dbReference>
<dbReference type="Pfam" id="PF00881">
    <property type="entry name" value="Nitroreductase"/>
    <property type="match status" value="1"/>
</dbReference>
<sequence length="146" mass="16124">VIEAGLYAASGKGMQSPYIVAVTNQDLRDRLSTLNREIGGWEPPFDPFYGAPVLLLVVVDEDVKNRVYDGSLVMGNMMLEASSLGLGSCWVHRARETLKTRLGQEIMKLAGLTDKSYEGIGFCILGYPDETPQAAPRREGRVRYVE</sequence>
<dbReference type="InterPro" id="IPR000415">
    <property type="entry name" value="Nitroreductase-like"/>
</dbReference>
<protein>
    <submittedName>
        <fullName evidence="7">Nitroreductase family protein</fullName>
    </submittedName>
</protein>
<evidence type="ECO:0000313" key="7">
    <source>
        <dbReference type="EMBL" id="MBO8415850.1"/>
    </source>
</evidence>
<evidence type="ECO:0000256" key="2">
    <source>
        <dbReference type="ARBA" id="ARBA00007118"/>
    </source>
</evidence>
<name>A0A9D9DAK0_9GAMM</name>
<evidence type="ECO:0000259" key="6">
    <source>
        <dbReference type="Pfam" id="PF00881"/>
    </source>
</evidence>
<feature type="domain" description="Nitroreductase" evidence="6">
    <location>
        <begin position="48"/>
        <end position="127"/>
    </location>
</feature>
<reference evidence="7" key="1">
    <citation type="submission" date="2020-10" db="EMBL/GenBank/DDBJ databases">
        <authorList>
            <person name="Gilroy R."/>
        </authorList>
    </citation>
    <scope>NUCLEOTIDE SEQUENCE</scope>
    <source>
        <strain evidence="7">17213</strain>
    </source>
</reference>
<evidence type="ECO:0000313" key="8">
    <source>
        <dbReference type="Proteomes" id="UP000823631"/>
    </source>
</evidence>
<keyword evidence="5" id="KW-0560">Oxidoreductase</keyword>
<dbReference type="SUPFAM" id="SSF55469">
    <property type="entry name" value="FMN-dependent nitroreductase-like"/>
    <property type="match status" value="1"/>
</dbReference>
<keyword evidence="4" id="KW-0288">FMN</keyword>
<dbReference type="EMBL" id="JADINH010000121">
    <property type="protein sequence ID" value="MBO8415850.1"/>
    <property type="molecule type" value="Genomic_DNA"/>
</dbReference>
<evidence type="ECO:0000256" key="1">
    <source>
        <dbReference type="ARBA" id="ARBA00001917"/>
    </source>
</evidence>
<dbReference type="InterPro" id="IPR029479">
    <property type="entry name" value="Nitroreductase"/>
</dbReference>